<dbReference type="EMBL" id="CXWD01000001">
    <property type="protein sequence ID" value="CTQ63837.1"/>
    <property type="molecule type" value="Genomic_DNA"/>
</dbReference>
<keyword evidence="2" id="KW-1185">Reference proteome</keyword>
<protein>
    <submittedName>
        <fullName evidence="1">Uncharacterized protein</fullName>
    </submittedName>
</protein>
<organism evidence="1 2">
    <name type="scientific">Roseibium alexandrii</name>
    <dbReference type="NCBI Taxonomy" id="388408"/>
    <lineage>
        <taxon>Bacteria</taxon>
        <taxon>Pseudomonadati</taxon>
        <taxon>Pseudomonadota</taxon>
        <taxon>Alphaproteobacteria</taxon>
        <taxon>Hyphomicrobiales</taxon>
        <taxon>Stappiaceae</taxon>
        <taxon>Roseibium</taxon>
    </lineage>
</organism>
<evidence type="ECO:0000313" key="2">
    <source>
        <dbReference type="Proteomes" id="UP000053235"/>
    </source>
</evidence>
<evidence type="ECO:0000313" key="1">
    <source>
        <dbReference type="EMBL" id="CTQ63837.1"/>
    </source>
</evidence>
<dbReference type="Proteomes" id="UP000053235">
    <property type="component" value="Unassembled WGS sequence"/>
</dbReference>
<proteinExistence type="predicted"/>
<sequence>MFFFLCIPQPCPTLDKGWEKSGGTAFAWAKQGKMFSDQKHQTTLEVAAATAVVKALIMGAGLTVRESSDFGLFEETIRKTEDKYLMEDFSPRFFDLHGSTAFWIGAYDERGNVVSVQAAKVEDLQDRSLAEHWQQQQRRIFVDPNPQARFGNDHAHDAYFLRGKIVYHGNLWLRRDVRGKGLAEPLTQLGFLVALLKWSPDYLYGLMAASAAEKGFGIRVGYRRFVPRGTHWELPPGHIRPDDWLVYSTRSDLIGLARTIAATGGVADPE</sequence>
<accession>A0A0M6ZNB1</accession>
<name>A0A0M6ZNB1_9HYPH</name>
<reference evidence="2" key="1">
    <citation type="submission" date="2015-07" db="EMBL/GenBank/DDBJ databases">
        <authorList>
            <person name="Rodrigo-Torres Lidia"/>
            <person name="Arahal R.David."/>
        </authorList>
    </citation>
    <scope>NUCLEOTIDE SEQUENCE [LARGE SCALE GENOMIC DNA]</scope>
    <source>
        <strain evidence="2">CECT 5112</strain>
    </source>
</reference>
<dbReference type="STRING" id="388408.LAX5112_00084"/>
<gene>
    <name evidence="1" type="ORF">LAX5112_00084</name>
</gene>
<dbReference type="AlphaFoldDB" id="A0A0M6ZNB1"/>